<comment type="similarity">
    <text evidence="2 12">Belongs to the BBP/SF1 family.</text>
</comment>
<evidence type="ECO:0000256" key="5">
    <source>
        <dbReference type="ARBA" id="ARBA00022723"/>
    </source>
</evidence>
<dbReference type="SMART" id="SM00322">
    <property type="entry name" value="KH"/>
    <property type="match status" value="1"/>
</dbReference>
<feature type="region of interest" description="Disordered" evidence="13">
    <location>
        <begin position="30"/>
        <end position="51"/>
    </location>
</feature>
<evidence type="ECO:0000256" key="2">
    <source>
        <dbReference type="ARBA" id="ARBA00010382"/>
    </source>
</evidence>
<dbReference type="GO" id="GO:0048024">
    <property type="term" value="P:regulation of mRNA splicing, via spliceosome"/>
    <property type="evidence" value="ECO:0007669"/>
    <property type="project" value="TreeGrafter"/>
</dbReference>
<evidence type="ECO:0000256" key="11">
    <source>
        <dbReference type="PROSITE-ProRule" id="PRU00047"/>
    </source>
</evidence>
<gene>
    <name evidence="15" type="ORF">B0H67DRAFT_481493</name>
</gene>
<accession>A0AA40B0K9</accession>
<dbReference type="InterPro" id="IPR032570">
    <property type="entry name" value="SF1-HH"/>
</dbReference>
<dbReference type="Pfam" id="PF16275">
    <property type="entry name" value="SF1-HH"/>
    <property type="match status" value="1"/>
</dbReference>
<dbReference type="SUPFAM" id="SSF54791">
    <property type="entry name" value="Eukaryotic type KH-domain (KH-domain type I)"/>
    <property type="match status" value="1"/>
</dbReference>
<dbReference type="EMBL" id="JAUKUA010000002">
    <property type="protein sequence ID" value="KAK0725454.1"/>
    <property type="molecule type" value="Genomic_DNA"/>
</dbReference>
<dbReference type="SMART" id="SM00343">
    <property type="entry name" value="ZnF_C2HC"/>
    <property type="match status" value="1"/>
</dbReference>
<evidence type="ECO:0000313" key="16">
    <source>
        <dbReference type="Proteomes" id="UP001172102"/>
    </source>
</evidence>
<keyword evidence="8" id="KW-0694">RNA-binding</keyword>
<dbReference type="InterPro" id="IPR004087">
    <property type="entry name" value="KH_dom"/>
</dbReference>
<dbReference type="GO" id="GO:0003729">
    <property type="term" value="F:mRNA binding"/>
    <property type="evidence" value="ECO:0007669"/>
    <property type="project" value="TreeGrafter"/>
</dbReference>
<evidence type="ECO:0000256" key="13">
    <source>
        <dbReference type="SAM" id="MobiDB-lite"/>
    </source>
</evidence>
<comment type="caution">
    <text evidence="15">The sequence shown here is derived from an EMBL/GenBank/DDBJ whole genome shotgun (WGS) entry which is preliminary data.</text>
</comment>
<dbReference type="Gene3D" id="3.30.1370.10">
    <property type="entry name" value="K Homology domain, type 1"/>
    <property type="match status" value="1"/>
</dbReference>
<keyword evidence="9 12" id="KW-0508">mRNA splicing</keyword>
<dbReference type="PROSITE" id="PS50158">
    <property type="entry name" value="ZF_CCHC"/>
    <property type="match status" value="1"/>
</dbReference>
<dbReference type="InterPro" id="IPR036612">
    <property type="entry name" value="KH_dom_type_1_sf"/>
</dbReference>
<keyword evidence="10 12" id="KW-0539">Nucleus</keyword>
<dbReference type="SUPFAM" id="SSF57756">
    <property type="entry name" value="Retrovirus zinc finger-like domains"/>
    <property type="match status" value="1"/>
</dbReference>
<organism evidence="15 16">
    <name type="scientific">Lasiosphaeris hirsuta</name>
    <dbReference type="NCBI Taxonomy" id="260670"/>
    <lineage>
        <taxon>Eukaryota</taxon>
        <taxon>Fungi</taxon>
        <taxon>Dikarya</taxon>
        <taxon>Ascomycota</taxon>
        <taxon>Pezizomycotina</taxon>
        <taxon>Sordariomycetes</taxon>
        <taxon>Sordariomycetidae</taxon>
        <taxon>Sordariales</taxon>
        <taxon>Lasiosphaeriaceae</taxon>
        <taxon>Lasiosphaeris</taxon>
    </lineage>
</organism>
<evidence type="ECO:0000313" key="15">
    <source>
        <dbReference type="EMBL" id="KAK0725454.1"/>
    </source>
</evidence>
<dbReference type="GO" id="GO:0005681">
    <property type="term" value="C:spliceosomal complex"/>
    <property type="evidence" value="ECO:0007669"/>
    <property type="project" value="UniProtKB-KW"/>
</dbReference>
<evidence type="ECO:0000256" key="8">
    <source>
        <dbReference type="ARBA" id="ARBA00022884"/>
    </source>
</evidence>
<dbReference type="InterPro" id="IPR036875">
    <property type="entry name" value="Znf_CCHC_sf"/>
</dbReference>
<comment type="function">
    <text evidence="12">Necessary for the splicing of pre-mRNA. Has a role in the recognition of the branch site (5'-UACUAAC-3'), the pyrimidine tract and the 3'-splice site at the 3'-end of introns.</text>
</comment>
<dbReference type="InterPro" id="IPR055256">
    <property type="entry name" value="KH_1_KHDC4/BBP-like"/>
</dbReference>
<keyword evidence="5 12" id="KW-0479">Metal-binding</keyword>
<dbReference type="GO" id="GO:0008270">
    <property type="term" value="F:zinc ion binding"/>
    <property type="evidence" value="ECO:0007669"/>
    <property type="project" value="UniProtKB-UniRule"/>
</dbReference>
<dbReference type="InterPro" id="IPR045071">
    <property type="entry name" value="BBP-like"/>
</dbReference>
<proteinExistence type="inferred from homology"/>
<keyword evidence="6 11" id="KW-0863">Zinc-finger</keyword>
<evidence type="ECO:0000256" key="4">
    <source>
        <dbReference type="ARBA" id="ARBA00022664"/>
    </source>
</evidence>
<keyword evidence="7 12" id="KW-0862">Zinc</keyword>
<reference evidence="15" key="1">
    <citation type="submission" date="2023-06" db="EMBL/GenBank/DDBJ databases">
        <title>Genome-scale phylogeny and comparative genomics of the fungal order Sordariales.</title>
        <authorList>
            <consortium name="Lawrence Berkeley National Laboratory"/>
            <person name="Hensen N."/>
            <person name="Bonometti L."/>
            <person name="Westerberg I."/>
            <person name="Brannstrom I.O."/>
            <person name="Guillou S."/>
            <person name="Cros-Aarteil S."/>
            <person name="Calhoun S."/>
            <person name="Haridas S."/>
            <person name="Kuo A."/>
            <person name="Mondo S."/>
            <person name="Pangilinan J."/>
            <person name="Riley R."/>
            <person name="Labutti K."/>
            <person name="Andreopoulos B."/>
            <person name="Lipzen A."/>
            <person name="Chen C."/>
            <person name="Yanf M."/>
            <person name="Daum C."/>
            <person name="Ng V."/>
            <person name="Clum A."/>
            <person name="Steindorff A."/>
            <person name="Ohm R."/>
            <person name="Martin F."/>
            <person name="Silar P."/>
            <person name="Natvig D."/>
            <person name="Lalanne C."/>
            <person name="Gautier V."/>
            <person name="Ament-Velasquez S.L."/>
            <person name="Kruys A."/>
            <person name="Hutchinson M.I."/>
            <person name="Powell A.J."/>
            <person name="Barry K."/>
            <person name="Miller A.N."/>
            <person name="Grigoriev I.V."/>
            <person name="Debuchy R."/>
            <person name="Gladieux P."/>
            <person name="Thoren M.H."/>
            <person name="Johannesson H."/>
        </authorList>
    </citation>
    <scope>NUCLEOTIDE SEQUENCE</scope>
    <source>
        <strain evidence="15">SMH4607-1</strain>
    </source>
</reference>
<evidence type="ECO:0000259" key="14">
    <source>
        <dbReference type="PROSITE" id="PS50158"/>
    </source>
</evidence>
<dbReference type="GO" id="GO:0045131">
    <property type="term" value="F:pre-mRNA branch point binding"/>
    <property type="evidence" value="ECO:0007669"/>
    <property type="project" value="UniProtKB-UniRule"/>
</dbReference>
<sequence length="294" mass="32961">MTAEQVEAYALHVRIEEISQKLKTNDVVPANHLCRSPSPSPEYDNSGRRTNTRHRRYRERLQAERHSLIQQAARTIPNYCPPADYVFTARTAVEDKVYIPTKDFPKVNFIGQILGPRGRSLVEMNNQSGATIFLRGKGSVKEGSGRGRGRGHHAGFYHEQEPLHCLITADSQGKVDKAKALVRAVIETAATTPEHANDRKREQLRVLAVANGTFRDDEGFYGTGDKYVGIVCRICSSAGHIARDCRVRKMNAGREPKTPPWRKTGQPSGRKPEDELDVMYLDFLSGLKRETNGH</sequence>
<evidence type="ECO:0000256" key="3">
    <source>
        <dbReference type="ARBA" id="ARBA00017984"/>
    </source>
</evidence>
<dbReference type="InterPro" id="IPR001878">
    <property type="entry name" value="Znf_CCHC"/>
</dbReference>
<keyword evidence="12" id="KW-0747">Spliceosome</keyword>
<feature type="domain" description="CCHC-type" evidence="14">
    <location>
        <begin position="232"/>
        <end position="246"/>
    </location>
</feature>
<evidence type="ECO:0000256" key="1">
    <source>
        <dbReference type="ARBA" id="ARBA00004123"/>
    </source>
</evidence>
<evidence type="ECO:0000256" key="6">
    <source>
        <dbReference type="ARBA" id="ARBA00022771"/>
    </source>
</evidence>
<feature type="region of interest" description="Disordered" evidence="13">
    <location>
        <begin position="250"/>
        <end position="275"/>
    </location>
</feature>
<dbReference type="Gene3D" id="6.10.140.1790">
    <property type="match status" value="1"/>
</dbReference>
<dbReference type="InterPro" id="IPR047086">
    <property type="entry name" value="SF1-HH_sf"/>
</dbReference>
<comment type="subcellular location">
    <subcellularLocation>
        <location evidence="1 12">Nucleus</location>
    </subcellularLocation>
</comment>
<name>A0AA40B0K9_9PEZI</name>
<dbReference type="AlphaFoldDB" id="A0AA40B0K9"/>
<evidence type="ECO:0000256" key="12">
    <source>
        <dbReference type="RuleBase" id="RU367126"/>
    </source>
</evidence>
<dbReference type="GO" id="GO:0000398">
    <property type="term" value="P:mRNA splicing, via spliceosome"/>
    <property type="evidence" value="ECO:0007669"/>
    <property type="project" value="UniProtKB-UniRule"/>
</dbReference>
<dbReference type="Pfam" id="PF00098">
    <property type="entry name" value="zf-CCHC"/>
    <property type="match status" value="1"/>
</dbReference>
<keyword evidence="4 12" id="KW-0507">mRNA processing</keyword>
<dbReference type="Pfam" id="PF22675">
    <property type="entry name" value="KH-I_KHDC4-BBP"/>
    <property type="match status" value="1"/>
</dbReference>
<evidence type="ECO:0000256" key="10">
    <source>
        <dbReference type="ARBA" id="ARBA00023242"/>
    </source>
</evidence>
<dbReference type="PANTHER" id="PTHR11208">
    <property type="entry name" value="RNA-BINDING PROTEIN RELATED"/>
    <property type="match status" value="1"/>
</dbReference>
<dbReference type="Proteomes" id="UP001172102">
    <property type="component" value="Unassembled WGS sequence"/>
</dbReference>
<protein>
    <recommendedName>
        <fullName evidence="3 12">Branchpoint-bridging protein</fullName>
    </recommendedName>
</protein>
<evidence type="ECO:0000256" key="7">
    <source>
        <dbReference type="ARBA" id="ARBA00022833"/>
    </source>
</evidence>
<keyword evidence="16" id="KW-1185">Reference proteome</keyword>
<evidence type="ECO:0000256" key="9">
    <source>
        <dbReference type="ARBA" id="ARBA00023187"/>
    </source>
</evidence>
<dbReference type="PANTHER" id="PTHR11208:SF45">
    <property type="entry name" value="SPLICING FACTOR 1"/>
    <property type="match status" value="1"/>
</dbReference>